<dbReference type="Proteomes" id="UP000807115">
    <property type="component" value="Chromosome 4"/>
</dbReference>
<dbReference type="EMBL" id="CM027683">
    <property type="protein sequence ID" value="KAG0534940.1"/>
    <property type="molecule type" value="Genomic_DNA"/>
</dbReference>
<evidence type="ECO:0000313" key="3">
    <source>
        <dbReference type="Proteomes" id="UP000807115"/>
    </source>
</evidence>
<feature type="region of interest" description="Disordered" evidence="1">
    <location>
        <begin position="61"/>
        <end position="82"/>
    </location>
</feature>
<accession>A0A921UKY3</accession>
<evidence type="ECO:0000313" key="2">
    <source>
        <dbReference type="EMBL" id="KAG0534940.1"/>
    </source>
</evidence>
<reference evidence="2" key="2">
    <citation type="submission" date="2020-10" db="EMBL/GenBank/DDBJ databases">
        <authorList>
            <person name="Cooper E.A."/>
            <person name="Brenton Z.W."/>
            <person name="Flinn B.S."/>
            <person name="Jenkins J."/>
            <person name="Shu S."/>
            <person name="Flowers D."/>
            <person name="Luo F."/>
            <person name="Wang Y."/>
            <person name="Xia P."/>
            <person name="Barry K."/>
            <person name="Daum C."/>
            <person name="Lipzen A."/>
            <person name="Yoshinaga Y."/>
            <person name="Schmutz J."/>
            <person name="Saski C."/>
            <person name="Vermerris W."/>
            <person name="Kresovich S."/>
        </authorList>
    </citation>
    <scope>NUCLEOTIDE SEQUENCE</scope>
</reference>
<organism evidence="2 3">
    <name type="scientific">Sorghum bicolor</name>
    <name type="common">Sorghum</name>
    <name type="synonym">Sorghum vulgare</name>
    <dbReference type="NCBI Taxonomy" id="4558"/>
    <lineage>
        <taxon>Eukaryota</taxon>
        <taxon>Viridiplantae</taxon>
        <taxon>Streptophyta</taxon>
        <taxon>Embryophyta</taxon>
        <taxon>Tracheophyta</taxon>
        <taxon>Spermatophyta</taxon>
        <taxon>Magnoliopsida</taxon>
        <taxon>Liliopsida</taxon>
        <taxon>Poales</taxon>
        <taxon>Poaceae</taxon>
        <taxon>PACMAD clade</taxon>
        <taxon>Panicoideae</taxon>
        <taxon>Andropogonodae</taxon>
        <taxon>Andropogoneae</taxon>
        <taxon>Sorghinae</taxon>
        <taxon>Sorghum</taxon>
    </lineage>
</organism>
<proteinExistence type="predicted"/>
<gene>
    <name evidence="2" type="ORF">BDA96_04G323000</name>
</gene>
<reference evidence="2" key="1">
    <citation type="journal article" date="2019" name="BMC Genomics">
        <title>A new reference genome for Sorghum bicolor reveals high levels of sequence similarity between sweet and grain genotypes: implications for the genetics of sugar metabolism.</title>
        <authorList>
            <person name="Cooper E.A."/>
            <person name="Brenton Z.W."/>
            <person name="Flinn B.S."/>
            <person name="Jenkins J."/>
            <person name="Shu S."/>
            <person name="Flowers D."/>
            <person name="Luo F."/>
            <person name="Wang Y."/>
            <person name="Xia P."/>
            <person name="Barry K."/>
            <person name="Daum C."/>
            <person name="Lipzen A."/>
            <person name="Yoshinaga Y."/>
            <person name="Schmutz J."/>
            <person name="Saski C."/>
            <person name="Vermerris W."/>
            <person name="Kresovich S."/>
        </authorList>
    </citation>
    <scope>NUCLEOTIDE SEQUENCE</scope>
</reference>
<evidence type="ECO:0000256" key="1">
    <source>
        <dbReference type="SAM" id="MobiDB-lite"/>
    </source>
</evidence>
<name>A0A921UKY3_SORBI</name>
<comment type="caution">
    <text evidence="2">The sequence shown here is derived from an EMBL/GenBank/DDBJ whole genome shotgun (WGS) entry which is preliminary data.</text>
</comment>
<sequence>MTRRCSCNNSRSASLILINSRYTRPISLSLPHPYPRRSTLPHTPTRLAMRFHPWHDALPHPWRSARRPLHPRCSALPHTRTR</sequence>
<protein>
    <submittedName>
        <fullName evidence="2">Uncharacterized protein</fullName>
    </submittedName>
</protein>
<dbReference type="AlphaFoldDB" id="A0A921UKY3"/>